<organism evidence="4 5">
    <name type="scientific">Frankia umida</name>
    <dbReference type="NCBI Taxonomy" id="573489"/>
    <lineage>
        <taxon>Bacteria</taxon>
        <taxon>Bacillati</taxon>
        <taxon>Actinomycetota</taxon>
        <taxon>Actinomycetes</taxon>
        <taxon>Frankiales</taxon>
        <taxon>Frankiaceae</taxon>
        <taxon>Frankia</taxon>
    </lineage>
</organism>
<accession>A0ABT0K354</accession>
<keyword evidence="3" id="KW-0472">Membrane</keyword>
<evidence type="ECO:0000256" key="2">
    <source>
        <dbReference type="ARBA" id="ARBA00022448"/>
    </source>
</evidence>
<keyword evidence="3" id="KW-1003">Cell membrane</keyword>
<dbReference type="SUPFAM" id="SSF143865">
    <property type="entry name" value="CorA soluble domain-like"/>
    <property type="match status" value="1"/>
</dbReference>
<comment type="caution">
    <text evidence="4">The sequence shown here is derived from an EMBL/GenBank/DDBJ whole genome shotgun (WGS) entry which is preliminary data.</text>
</comment>
<evidence type="ECO:0000313" key="5">
    <source>
        <dbReference type="Proteomes" id="UP001201873"/>
    </source>
</evidence>
<dbReference type="InterPro" id="IPR045861">
    <property type="entry name" value="CorA_cytoplasmic_dom"/>
</dbReference>
<evidence type="ECO:0000313" key="4">
    <source>
        <dbReference type="EMBL" id="MCK9878237.1"/>
    </source>
</evidence>
<comment type="subcellular location">
    <subcellularLocation>
        <location evidence="1">Cell membrane</location>
        <topology evidence="1">Multi-pass membrane protein</topology>
    </subcellularLocation>
</comment>
<dbReference type="PANTHER" id="PTHR46494">
    <property type="entry name" value="CORA FAMILY METAL ION TRANSPORTER (EUROFUNG)"/>
    <property type="match status" value="1"/>
</dbReference>
<keyword evidence="5" id="KW-1185">Reference proteome</keyword>
<dbReference type="PANTHER" id="PTHR46494:SF1">
    <property type="entry name" value="CORA FAMILY METAL ION TRANSPORTER (EUROFUNG)"/>
    <property type="match status" value="1"/>
</dbReference>
<name>A0ABT0K354_9ACTN</name>
<dbReference type="InterPro" id="IPR002523">
    <property type="entry name" value="MgTranspt_CorA/ZnTranspt_ZntB"/>
</dbReference>
<reference evidence="4 5" key="1">
    <citation type="submission" date="2022-04" db="EMBL/GenBank/DDBJ databases">
        <title>Genome diversity in the genus Frankia.</title>
        <authorList>
            <person name="Carlos-Shanley C."/>
            <person name="Hahn D."/>
        </authorList>
    </citation>
    <scope>NUCLEOTIDE SEQUENCE [LARGE SCALE GENOMIC DNA]</scope>
    <source>
        <strain evidence="4 5">Ag45/Mut15</strain>
    </source>
</reference>
<evidence type="ECO:0000256" key="3">
    <source>
        <dbReference type="ARBA" id="ARBA00022475"/>
    </source>
</evidence>
<protein>
    <recommendedName>
        <fullName evidence="6">Magnesium and cobalt transport protein CorA</fullName>
    </recommendedName>
</protein>
<gene>
    <name evidence="4" type="ORF">MXD59_21110</name>
</gene>
<keyword evidence="2" id="KW-0813">Transport</keyword>
<dbReference type="RefSeq" id="WP_248826359.1">
    <property type="nucleotide sequence ID" value="NZ_JALKFT010000029.1"/>
</dbReference>
<dbReference type="Gene3D" id="1.20.58.340">
    <property type="entry name" value="Magnesium transport protein CorA, transmembrane region"/>
    <property type="match status" value="1"/>
</dbReference>
<proteinExistence type="predicted"/>
<dbReference type="EMBL" id="JALKFT010000029">
    <property type="protein sequence ID" value="MCK9878237.1"/>
    <property type="molecule type" value="Genomic_DNA"/>
</dbReference>
<evidence type="ECO:0000256" key="1">
    <source>
        <dbReference type="ARBA" id="ARBA00004651"/>
    </source>
</evidence>
<evidence type="ECO:0008006" key="6">
    <source>
        <dbReference type="Google" id="ProtNLM"/>
    </source>
</evidence>
<dbReference type="Proteomes" id="UP001201873">
    <property type="component" value="Unassembled WGS sequence"/>
</dbReference>
<dbReference type="Gene3D" id="3.30.460.20">
    <property type="entry name" value="CorA soluble domain-like"/>
    <property type="match status" value="1"/>
</dbReference>
<sequence>MRTGTRAWRAGILVEENFSLTELHRYREQDDVVVWVDLCAPGPDEVRLVAHELRLDAHAVEDALAAGERPKFDRYPSHLFLNTYAVRVDASTGELTSHEISAFIAGRTLVTVRPDEGFDMDAVTRRWDGRMLAAHGVGHLVHGLVDEVADGYLAAAQVLDDASEDLEDMLFDERTPEQAVHRRSFELRKSLVLPRATR</sequence>
<dbReference type="Pfam" id="PF01544">
    <property type="entry name" value="CorA"/>
    <property type="match status" value="1"/>
</dbReference>